<proteinExistence type="inferred from homology"/>
<dbReference type="PIRSF" id="PIRSF037567">
    <property type="entry name" value="MTTB_MeTrfase"/>
    <property type="match status" value="1"/>
</dbReference>
<evidence type="ECO:0000256" key="4">
    <source>
        <dbReference type="PIRNR" id="PIRNR037567"/>
    </source>
</evidence>
<gene>
    <name evidence="6" type="ORF">F4Y60_03900</name>
</gene>
<dbReference type="GO" id="GO:0032259">
    <property type="term" value="P:methylation"/>
    <property type="evidence" value="ECO:0007669"/>
    <property type="project" value="UniProtKB-KW"/>
</dbReference>
<keyword evidence="3 4" id="KW-0808">Transferase</keyword>
<dbReference type="AlphaFoldDB" id="A0A6B0XZZ8"/>
<comment type="caution">
    <text evidence="6">The sequence shown here is derived from an EMBL/GenBank/DDBJ whole genome shotgun (WGS) entry which is preliminary data.</text>
</comment>
<dbReference type="EMBL" id="VXRY01000154">
    <property type="protein sequence ID" value="MXY33232.1"/>
    <property type="molecule type" value="Genomic_DNA"/>
</dbReference>
<protein>
    <recommendedName>
        <fullName evidence="4">Methyltransferase</fullName>
        <ecNumber evidence="4">2.1.1.-</ecNumber>
    </recommendedName>
</protein>
<sequence length="511" mass="56547">MSGVRSRTKRRGRDARRDTRISKELRFMPETDRGIPYVDLLTPEQVDRIHRETMTLLWTKGVEFRDDEAIRAWRDAGAEVQGHRVRIDEPLLMQLLSTSPESYTMHARNPERSVTLGGRKQILTPAYGAPNVLDLDGVRRSPTIADFNDFAKLSHMSPGMQMSGGVLCEPLDLPVPKRHLHMVYGLIRHSDKPFMGMVTARERAEDSVRMAEVVFGKDFVREHTVMTSIANCNSPLVWDQTMLDAIKVYAAANQAVLFTPFVLSGASTPASTIGSLVQISAEALAGIAFSQIIRPGAPGVFGQWIGAVSMKSGAPMAGTPEIDHINLLVGQMARHYKLPWRCSGACSSSKILDAQAGYESARNLFGAALAGANFILSTAGYLEGALCQSFAKFAVDAEQAEMTHRFLKGIDFSELDDALATIHEVEPGAHFLGTKHTLEHFEAAFIIPELMHHDSYEQWEAEGRLDANDRAVRKARSMLAAYELPDLDPAIDEELRDFIARRELEIGDAIM</sequence>
<dbReference type="GO" id="GO:0015948">
    <property type="term" value="P:methanogenesis"/>
    <property type="evidence" value="ECO:0007669"/>
    <property type="project" value="UniProtKB-UniRule"/>
</dbReference>
<name>A0A6B0XZZ8_9RHOB</name>
<feature type="compositionally biased region" description="Basic residues" evidence="5">
    <location>
        <begin position="1"/>
        <end position="14"/>
    </location>
</feature>
<evidence type="ECO:0000256" key="2">
    <source>
        <dbReference type="ARBA" id="ARBA00022603"/>
    </source>
</evidence>
<dbReference type="InterPro" id="IPR010426">
    <property type="entry name" value="MTTB_MeTrfase"/>
</dbReference>
<evidence type="ECO:0000256" key="1">
    <source>
        <dbReference type="ARBA" id="ARBA00007137"/>
    </source>
</evidence>
<dbReference type="EC" id="2.1.1.-" evidence="4"/>
<reference evidence="6" key="1">
    <citation type="submission" date="2019-09" db="EMBL/GenBank/DDBJ databases">
        <title>Characterisation of the sponge microbiome using genome-centric metagenomics.</title>
        <authorList>
            <person name="Engelberts J.P."/>
            <person name="Robbins S.J."/>
            <person name="De Goeij J.M."/>
            <person name="Aranda M."/>
            <person name="Bell S.C."/>
            <person name="Webster N.S."/>
        </authorList>
    </citation>
    <scope>NUCLEOTIDE SEQUENCE</scope>
    <source>
        <strain evidence="6">SB0664_bin_43</strain>
    </source>
</reference>
<comment type="similarity">
    <text evidence="1 4">Belongs to the trimethylamine methyltransferase family.</text>
</comment>
<organism evidence="6">
    <name type="scientific">Boseongicola sp. SB0664_bin_43</name>
    <dbReference type="NCBI Taxonomy" id="2604844"/>
    <lineage>
        <taxon>Bacteria</taxon>
        <taxon>Pseudomonadati</taxon>
        <taxon>Pseudomonadota</taxon>
        <taxon>Alphaproteobacteria</taxon>
        <taxon>Rhodobacterales</taxon>
        <taxon>Paracoccaceae</taxon>
        <taxon>Boseongicola</taxon>
    </lineage>
</organism>
<evidence type="ECO:0000256" key="3">
    <source>
        <dbReference type="ARBA" id="ARBA00022679"/>
    </source>
</evidence>
<evidence type="ECO:0000313" key="6">
    <source>
        <dbReference type="EMBL" id="MXY33232.1"/>
    </source>
</evidence>
<evidence type="ECO:0000256" key="5">
    <source>
        <dbReference type="SAM" id="MobiDB-lite"/>
    </source>
</evidence>
<dbReference type="InterPro" id="IPR038601">
    <property type="entry name" value="MttB-like_sf"/>
</dbReference>
<dbReference type="GO" id="GO:0008168">
    <property type="term" value="F:methyltransferase activity"/>
    <property type="evidence" value="ECO:0007669"/>
    <property type="project" value="UniProtKB-KW"/>
</dbReference>
<keyword evidence="2 6" id="KW-0489">Methyltransferase</keyword>
<feature type="region of interest" description="Disordered" evidence="5">
    <location>
        <begin position="1"/>
        <end position="20"/>
    </location>
</feature>
<dbReference type="Pfam" id="PF06253">
    <property type="entry name" value="MTTB"/>
    <property type="match status" value="1"/>
</dbReference>
<dbReference type="Gene3D" id="3.20.20.480">
    <property type="entry name" value="Trimethylamine methyltransferase-like"/>
    <property type="match status" value="1"/>
</dbReference>
<accession>A0A6B0XZZ8</accession>